<accession>A0ABP8NW91</accession>
<dbReference type="SUPFAM" id="SSF52402">
    <property type="entry name" value="Adenine nucleotide alpha hydrolases-like"/>
    <property type="match status" value="1"/>
</dbReference>
<keyword evidence="2" id="KW-1185">Reference proteome</keyword>
<dbReference type="Proteomes" id="UP001501183">
    <property type="component" value="Unassembled WGS sequence"/>
</dbReference>
<sequence>MSSVVTVRPRAGGPNEAGAEVSWGSETFVVEESANVSLYNSATAWLAPGLAIAMEHAMPLRIDGEVDAQALSTTGPAQDLLVSWWPEKMTRISIDAPTTTEPARDGRGVGCFFSGGVDSFYSVVANQSEITHLVFVHGFDIFLNNQKYYERTLADLRRAAADLGKELIEVRTNIRHLYEGYRGGWDLGHGVALAHVALLLSEHLHTVLVPASHAESNLEPYGTHPELDPLWSSSATSVVYDGLEATRVMKAQLIKNSDAAMRNLRVCWWNRTDRKNCGECEKCVRTAINMRIAGAGDRCTALPAIDPVRALPRVVLDEESGLFFVRENLDAMRAAGVHDPELEAALEQALQRGAVDKLRAQFWQGLVVGKVLSMSLRERLAERLQRA</sequence>
<gene>
    <name evidence="1" type="ORF">GCM10023094_10460</name>
</gene>
<evidence type="ECO:0000313" key="2">
    <source>
        <dbReference type="Proteomes" id="UP001501183"/>
    </source>
</evidence>
<protein>
    <recommendedName>
        <fullName evidence="3">7-cyano-7-deazaguanine synthase in queuosine biosynthesis</fullName>
    </recommendedName>
</protein>
<name>A0ABP8NW91_9NOCA</name>
<evidence type="ECO:0008006" key="3">
    <source>
        <dbReference type="Google" id="ProtNLM"/>
    </source>
</evidence>
<reference evidence="2" key="1">
    <citation type="journal article" date="2019" name="Int. J. Syst. Evol. Microbiol.">
        <title>The Global Catalogue of Microorganisms (GCM) 10K type strain sequencing project: providing services to taxonomists for standard genome sequencing and annotation.</title>
        <authorList>
            <consortium name="The Broad Institute Genomics Platform"/>
            <consortium name="The Broad Institute Genome Sequencing Center for Infectious Disease"/>
            <person name="Wu L."/>
            <person name="Ma J."/>
        </authorList>
    </citation>
    <scope>NUCLEOTIDE SEQUENCE [LARGE SCALE GENOMIC DNA]</scope>
    <source>
        <strain evidence="2">JCM 32206</strain>
    </source>
</reference>
<organism evidence="1 2">
    <name type="scientific">Rhodococcus olei</name>
    <dbReference type="NCBI Taxonomy" id="2161675"/>
    <lineage>
        <taxon>Bacteria</taxon>
        <taxon>Bacillati</taxon>
        <taxon>Actinomycetota</taxon>
        <taxon>Actinomycetes</taxon>
        <taxon>Mycobacteriales</taxon>
        <taxon>Nocardiaceae</taxon>
        <taxon>Rhodococcus</taxon>
    </lineage>
</organism>
<proteinExistence type="predicted"/>
<dbReference type="EMBL" id="BAABFB010000023">
    <property type="protein sequence ID" value="GAA4474584.1"/>
    <property type="molecule type" value="Genomic_DNA"/>
</dbReference>
<comment type="caution">
    <text evidence="1">The sequence shown here is derived from an EMBL/GenBank/DDBJ whole genome shotgun (WGS) entry which is preliminary data.</text>
</comment>
<evidence type="ECO:0000313" key="1">
    <source>
        <dbReference type="EMBL" id="GAA4474584.1"/>
    </source>
</evidence>
<dbReference type="RefSeq" id="WP_345342699.1">
    <property type="nucleotide sequence ID" value="NZ_BAABFB010000023.1"/>
</dbReference>